<feature type="region of interest" description="Disordered" evidence="1">
    <location>
        <begin position="18"/>
        <end position="43"/>
    </location>
</feature>
<organism evidence="2 3">
    <name type="scientific">Rattus norvegicus</name>
    <name type="common">Rat</name>
    <dbReference type="NCBI Taxonomy" id="10116"/>
    <lineage>
        <taxon>Eukaryota</taxon>
        <taxon>Metazoa</taxon>
        <taxon>Chordata</taxon>
        <taxon>Craniata</taxon>
        <taxon>Vertebrata</taxon>
        <taxon>Euteleostomi</taxon>
        <taxon>Mammalia</taxon>
        <taxon>Eutheria</taxon>
        <taxon>Euarchontoglires</taxon>
        <taxon>Glires</taxon>
        <taxon>Rodentia</taxon>
        <taxon>Myomorpha</taxon>
        <taxon>Muroidea</taxon>
        <taxon>Muridae</taxon>
        <taxon>Murinae</taxon>
        <taxon>Rattus</taxon>
    </lineage>
</organism>
<gene>
    <name evidence="2" type="ORF">rCG_28962</name>
</gene>
<evidence type="ECO:0000313" key="3">
    <source>
        <dbReference type="Proteomes" id="UP000234681"/>
    </source>
</evidence>
<dbReference type="EMBL" id="CH473952">
    <property type="protein sequence ID" value="EDL82463.1"/>
    <property type="molecule type" value="Genomic_DNA"/>
</dbReference>
<sequence length="43" mass="4549">MGREDANAKPCLMLRELNSPMDSRGFSLPNGNKGSPTASDLVA</sequence>
<feature type="non-terminal residue" evidence="2">
    <location>
        <position position="43"/>
    </location>
</feature>
<evidence type="ECO:0000313" key="2">
    <source>
        <dbReference type="EMBL" id="EDL82463.1"/>
    </source>
</evidence>
<protein>
    <submittedName>
        <fullName evidence="2">RCG28962</fullName>
    </submittedName>
</protein>
<dbReference type="Proteomes" id="UP000234681">
    <property type="component" value="Chromosome 2"/>
</dbReference>
<accession>A6HWH7</accession>
<name>A6HWH7_RAT</name>
<feature type="compositionally biased region" description="Polar residues" evidence="1">
    <location>
        <begin position="29"/>
        <end position="43"/>
    </location>
</feature>
<evidence type="ECO:0000256" key="1">
    <source>
        <dbReference type="SAM" id="MobiDB-lite"/>
    </source>
</evidence>
<dbReference type="AlphaFoldDB" id="A6HWH7"/>
<proteinExistence type="predicted"/>
<reference evidence="3" key="1">
    <citation type="submission" date="2005-09" db="EMBL/GenBank/DDBJ databases">
        <authorList>
            <person name="Mural R.J."/>
            <person name="Li P.W."/>
            <person name="Adams M.D."/>
            <person name="Amanatides P.G."/>
            <person name="Baden-Tillson H."/>
            <person name="Barnstead M."/>
            <person name="Chin S.H."/>
            <person name="Dew I."/>
            <person name="Evans C.A."/>
            <person name="Ferriera S."/>
            <person name="Flanigan M."/>
            <person name="Fosler C."/>
            <person name="Glodek A."/>
            <person name="Gu Z."/>
            <person name="Holt R.A."/>
            <person name="Jennings D."/>
            <person name="Kraft C.L."/>
            <person name="Lu F."/>
            <person name="Nguyen T."/>
            <person name="Nusskern D.R."/>
            <person name="Pfannkoch C.M."/>
            <person name="Sitter C."/>
            <person name="Sutton G.G."/>
            <person name="Venter J.C."/>
            <person name="Wang Z."/>
            <person name="Woodage T."/>
            <person name="Zheng X.H."/>
            <person name="Zhong F."/>
        </authorList>
    </citation>
    <scope>NUCLEOTIDE SEQUENCE [LARGE SCALE GENOMIC DNA]</scope>
    <source>
        <strain>BN</strain>
        <strain evidence="3">Sprague-Dawley</strain>
    </source>
</reference>